<dbReference type="EMBL" id="FWFS01000003">
    <property type="protein sequence ID" value="SLN29310.1"/>
    <property type="molecule type" value="Genomic_DNA"/>
</dbReference>
<dbReference type="AlphaFoldDB" id="A0A1Y5RZK0"/>
<dbReference type="OrthoDB" id="7816979at2"/>
<organism evidence="1 2">
    <name type="scientific">Aquimixticola soesokkakensis</name>
    <dbReference type="NCBI Taxonomy" id="1519096"/>
    <lineage>
        <taxon>Bacteria</taxon>
        <taxon>Pseudomonadati</taxon>
        <taxon>Pseudomonadota</taxon>
        <taxon>Alphaproteobacteria</taxon>
        <taxon>Rhodobacterales</taxon>
        <taxon>Paracoccaceae</taxon>
        <taxon>Aquimixticola</taxon>
    </lineage>
</organism>
<reference evidence="1 2" key="1">
    <citation type="submission" date="2017-03" db="EMBL/GenBank/DDBJ databases">
        <authorList>
            <person name="Afonso C.L."/>
            <person name="Miller P.J."/>
            <person name="Scott M.A."/>
            <person name="Spackman E."/>
            <person name="Goraichik I."/>
            <person name="Dimitrov K.M."/>
            <person name="Suarez D.L."/>
            <person name="Swayne D.E."/>
        </authorList>
    </citation>
    <scope>NUCLEOTIDE SEQUENCE [LARGE SCALE GENOMIC DNA]</scope>
    <source>
        <strain evidence="1 2">CECT 8620</strain>
    </source>
</reference>
<sequence>MIISVHIGAHFTNGSLLMRSLQKNKAVLKEQGVMVPSTLRYRDLLPAAMKEAKFVPAPRAAQDRLIDAITGPDRPERLVLGYENTICIPDLIFERDRFYRRVEFKSKWLRNTFADYPMEFHLSLRNPASFIPAAANALARRTPYEEFVGNTDLRSVYWSDVVADIRTSCPDVPLTVWAFEDTPMLWPAAMQAVAGVSADLRMVGGFDILSQIMRNEGMMRLRTYLKTHTPANETQRRRILAAFLDKYALEDAMEEEIDLPGWTDELVAELTTNYEEDLEEIEAMPGVQMLLP</sequence>
<protein>
    <recommendedName>
        <fullName evidence="3">Sulfotransferase family protein</fullName>
    </recommendedName>
</protein>
<evidence type="ECO:0000313" key="1">
    <source>
        <dbReference type="EMBL" id="SLN29310.1"/>
    </source>
</evidence>
<accession>A0A1Y5RZK0</accession>
<evidence type="ECO:0008006" key="3">
    <source>
        <dbReference type="Google" id="ProtNLM"/>
    </source>
</evidence>
<dbReference type="RefSeq" id="WP_085835662.1">
    <property type="nucleotide sequence ID" value="NZ_FWFS01000003.1"/>
</dbReference>
<name>A0A1Y5RZK0_9RHOB</name>
<dbReference type="Proteomes" id="UP000193862">
    <property type="component" value="Unassembled WGS sequence"/>
</dbReference>
<evidence type="ECO:0000313" key="2">
    <source>
        <dbReference type="Proteomes" id="UP000193862"/>
    </source>
</evidence>
<proteinExistence type="predicted"/>
<keyword evidence="2" id="KW-1185">Reference proteome</keyword>
<gene>
    <name evidence="1" type="ORF">AQS8620_00900</name>
</gene>